<evidence type="ECO:0000256" key="3">
    <source>
        <dbReference type="ARBA" id="ARBA00022670"/>
    </source>
</evidence>
<keyword evidence="2" id="KW-0963">Cytoplasm</keyword>
<dbReference type="AlphaFoldDB" id="A0A1H9LKA2"/>
<dbReference type="InterPro" id="IPR001907">
    <property type="entry name" value="ClpP"/>
</dbReference>
<dbReference type="GO" id="GO:0006515">
    <property type="term" value="P:protein quality control for misfolded or incompletely synthesized proteins"/>
    <property type="evidence" value="ECO:0007669"/>
    <property type="project" value="TreeGrafter"/>
</dbReference>
<protein>
    <recommendedName>
        <fullName evidence="6">ATP-dependent Clp protease proteolytic subunit</fullName>
    </recommendedName>
</protein>
<dbReference type="RefSeq" id="WP_074723452.1">
    <property type="nucleotide sequence ID" value="NZ_CBCRVS010000005.1"/>
</dbReference>
<keyword evidence="3" id="KW-0645">Protease</keyword>
<dbReference type="OrthoDB" id="1408931at2"/>
<organism evidence="7 8">
    <name type="scientific">Flavobacterium frigoris</name>
    <dbReference type="NCBI Taxonomy" id="229204"/>
    <lineage>
        <taxon>Bacteria</taxon>
        <taxon>Pseudomonadati</taxon>
        <taxon>Bacteroidota</taxon>
        <taxon>Flavobacteriia</taxon>
        <taxon>Flavobacteriales</taxon>
        <taxon>Flavobacteriaceae</taxon>
        <taxon>Flavobacterium</taxon>
    </lineage>
</organism>
<dbReference type="GO" id="GO:0004252">
    <property type="term" value="F:serine-type endopeptidase activity"/>
    <property type="evidence" value="ECO:0007669"/>
    <property type="project" value="InterPro"/>
</dbReference>
<name>A0A1H9LKA2_FLAFI</name>
<dbReference type="GO" id="GO:0051117">
    <property type="term" value="F:ATPase binding"/>
    <property type="evidence" value="ECO:0007669"/>
    <property type="project" value="TreeGrafter"/>
</dbReference>
<dbReference type="Pfam" id="PF00574">
    <property type="entry name" value="CLP_protease"/>
    <property type="match status" value="1"/>
</dbReference>
<evidence type="ECO:0000256" key="4">
    <source>
        <dbReference type="ARBA" id="ARBA00022801"/>
    </source>
</evidence>
<dbReference type="InterPro" id="IPR023562">
    <property type="entry name" value="ClpP/TepA"/>
</dbReference>
<dbReference type="PRINTS" id="PR00127">
    <property type="entry name" value="CLPPROTEASEP"/>
</dbReference>
<keyword evidence="5" id="KW-0720">Serine protease</keyword>
<keyword evidence="8" id="KW-1185">Reference proteome</keyword>
<dbReference type="Proteomes" id="UP000183658">
    <property type="component" value="Unassembled WGS sequence"/>
</dbReference>
<comment type="similarity">
    <text evidence="1 6">Belongs to the peptidase S14 family.</text>
</comment>
<dbReference type="EMBL" id="FOFZ01000007">
    <property type="protein sequence ID" value="SER11931.1"/>
    <property type="molecule type" value="Genomic_DNA"/>
</dbReference>
<dbReference type="SUPFAM" id="SSF52096">
    <property type="entry name" value="ClpP/crotonase"/>
    <property type="match status" value="1"/>
</dbReference>
<evidence type="ECO:0000313" key="8">
    <source>
        <dbReference type="Proteomes" id="UP000183658"/>
    </source>
</evidence>
<keyword evidence="4" id="KW-0378">Hydrolase</keyword>
<gene>
    <name evidence="7" type="ORF">SAMN05444355_10762</name>
</gene>
<evidence type="ECO:0000256" key="5">
    <source>
        <dbReference type="ARBA" id="ARBA00022825"/>
    </source>
</evidence>
<dbReference type="Gene3D" id="3.90.226.10">
    <property type="entry name" value="2-enoyl-CoA Hydratase, Chain A, domain 1"/>
    <property type="match status" value="1"/>
</dbReference>
<sequence length="375" mass="41073">MIFQVQDNTITAYGEIWDRNGMEFISLFSELEAKYSQITVKMHSYGGSVFDGNLIYNAIQNSKKEIDFIIIGIAASMAAVISQSRTDKKPKMVRNGFMMIHAPSGSTYGGALDHENNAKLLRSIETNLINSFSKGLNKSKAYIAKWMVGDNWFDAEEALKEGLISEIVEAESETISASYNPQEIGAQGMYYQFTALLNPKNSQQINLDHNMKLPIIQALSLQGVNEQSSDTAVIEAVKKHFEAQATVTQGKLDAEIAKRITAETALADQGKAAITAELDQAKKEGKITPANQATYEAIGTTSGIEALKTVLSAIPARNPIKAQMQNAGGTGSGSATGREAWAWDQWQKEDSKGLEALLRENPEGWQALYDAKYKK</sequence>
<dbReference type="CDD" id="cd07016">
    <property type="entry name" value="S14_ClpP_1"/>
    <property type="match status" value="1"/>
</dbReference>
<reference evidence="8" key="1">
    <citation type="submission" date="2016-10" db="EMBL/GenBank/DDBJ databases">
        <authorList>
            <person name="Varghese N."/>
            <person name="Submissions S."/>
        </authorList>
    </citation>
    <scope>NUCLEOTIDE SEQUENCE [LARGE SCALE GENOMIC DNA]</scope>
    <source>
        <strain evidence="8">DSM 15719</strain>
    </source>
</reference>
<proteinExistence type="inferred from homology"/>
<evidence type="ECO:0000256" key="2">
    <source>
        <dbReference type="ARBA" id="ARBA00022490"/>
    </source>
</evidence>
<dbReference type="PANTHER" id="PTHR10381:SF70">
    <property type="entry name" value="ATP-DEPENDENT CLP PROTEASE PROTEOLYTIC SUBUNIT"/>
    <property type="match status" value="1"/>
</dbReference>
<accession>A0A1H9LKA2</accession>
<evidence type="ECO:0000256" key="1">
    <source>
        <dbReference type="ARBA" id="ARBA00007039"/>
    </source>
</evidence>
<evidence type="ECO:0000256" key="6">
    <source>
        <dbReference type="RuleBase" id="RU003567"/>
    </source>
</evidence>
<evidence type="ECO:0000313" key="7">
    <source>
        <dbReference type="EMBL" id="SER11931.1"/>
    </source>
</evidence>
<dbReference type="InterPro" id="IPR029045">
    <property type="entry name" value="ClpP/crotonase-like_dom_sf"/>
</dbReference>
<dbReference type="GO" id="GO:0009368">
    <property type="term" value="C:endopeptidase Clp complex"/>
    <property type="evidence" value="ECO:0007669"/>
    <property type="project" value="TreeGrafter"/>
</dbReference>
<dbReference type="GO" id="GO:0004176">
    <property type="term" value="F:ATP-dependent peptidase activity"/>
    <property type="evidence" value="ECO:0007669"/>
    <property type="project" value="InterPro"/>
</dbReference>
<dbReference type="PANTHER" id="PTHR10381">
    <property type="entry name" value="ATP-DEPENDENT CLP PROTEASE PROTEOLYTIC SUBUNIT"/>
    <property type="match status" value="1"/>
</dbReference>